<dbReference type="InterPro" id="IPR032466">
    <property type="entry name" value="Metal_Hydrolase"/>
</dbReference>
<dbReference type="Proteomes" id="UP000664414">
    <property type="component" value="Unassembled WGS sequence"/>
</dbReference>
<feature type="binding site" evidence="4">
    <location>
        <position position="208"/>
    </location>
    <ligand>
        <name>a divalent metal cation</name>
        <dbReference type="ChEBI" id="CHEBI:60240"/>
        <label>1</label>
    </ligand>
</feature>
<dbReference type="InterPro" id="IPR015991">
    <property type="entry name" value="TatD/YcfH-like"/>
</dbReference>
<dbReference type="GO" id="GO:0046872">
    <property type="term" value="F:metal ion binding"/>
    <property type="evidence" value="ECO:0007669"/>
    <property type="project" value="UniProtKB-KW"/>
</dbReference>
<proteinExistence type="inferred from homology"/>
<feature type="binding site" evidence="4">
    <location>
        <position position="98"/>
    </location>
    <ligand>
        <name>a divalent metal cation</name>
        <dbReference type="ChEBI" id="CHEBI:60240"/>
        <label>1</label>
    </ligand>
</feature>
<evidence type="ECO:0000256" key="4">
    <source>
        <dbReference type="PIRSR" id="PIRSR005902-1"/>
    </source>
</evidence>
<evidence type="ECO:0000256" key="2">
    <source>
        <dbReference type="ARBA" id="ARBA00022723"/>
    </source>
</evidence>
<dbReference type="Pfam" id="PF01026">
    <property type="entry name" value="TatD_DNase"/>
    <property type="match status" value="1"/>
</dbReference>
<feature type="binding site" evidence="4">
    <location>
        <position position="9"/>
    </location>
    <ligand>
        <name>a divalent metal cation</name>
        <dbReference type="ChEBI" id="CHEBI:60240"/>
        <label>1</label>
    </ligand>
</feature>
<keyword evidence="3 5" id="KW-0378">Hydrolase</keyword>
<name>A0A8J7PQM8_9PROT</name>
<dbReference type="SUPFAM" id="SSF51556">
    <property type="entry name" value="Metallo-dependent hydrolases"/>
    <property type="match status" value="1"/>
</dbReference>
<gene>
    <name evidence="5" type="ORF">J0H12_02415</name>
</gene>
<evidence type="ECO:0000256" key="3">
    <source>
        <dbReference type="ARBA" id="ARBA00022801"/>
    </source>
</evidence>
<comment type="caution">
    <text evidence="5">The sequence shown here is derived from an EMBL/GenBank/DDBJ whole genome shotgun (WGS) entry which is preliminary data.</text>
</comment>
<dbReference type="InterPro" id="IPR001130">
    <property type="entry name" value="TatD-like"/>
</dbReference>
<keyword evidence="2 4" id="KW-0479">Metal-binding</keyword>
<protein>
    <submittedName>
        <fullName evidence="5">TatD family hydrolase</fullName>
    </submittedName>
</protein>
<dbReference type="PANTHER" id="PTHR46124">
    <property type="entry name" value="D-AMINOACYL-TRNA DEACYLASE"/>
    <property type="match status" value="1"/>
</dbReference>
<dbReference type="PROSITE" id="PS01091">
    <property type="entry name" value="TATD_3"/>
    <property type="match status" value="1"/>
</dbReference>
<dbReference type="GO" id="GO:0016788">
    <property type="term" value="F:hydrolase activity, acting on ester bonds"/>
    <property type="evidence" value="ECO:0007669"/>
    <property type="project" value="InterPro"/>
</dbReference>
<dbReference type="PIRSF" id="PIRSF005902">
    <property type="entry name" value="DNase_TatD"/>
    <property type="match status" value="1"/>
</dbReference>
<dbReference type="FunFam" id="3.20.20.140:FF:000005">
    <property type="entry name" value="TatD family hydrolase"/>
    <property type="match status" value="1"/>
</dbReference>
<evidence type="ECO:0000256" key="1">
    <source>
        <dbReference type="ARBA" id="ARBA00009275"/>
    </source>
</evidence>
<evidence type="ECO:0000313" key="5">
    <source>
        <dbReference type="EMBL" id="MBN9412767.1"/>
    </source>
</evidence>
<dbReference type="EMBL" id="JAFKGL010000012">
    <property type="protein sequence ID" value="MBN9412767.1"/>
    <property type="molecule type" value="Genomic_DNA"/>
</dbReference>
<dbReference type="PANTHER" id="PTHR46124:SF2">
    <property type="entry name" value="D-AMINOACYL-TRNA DEACYLASE"/>
    <property type="match status" value="1"/>
</dbReference>
<dbReference type="CDD" id="cd01310">
    <property type="entry name" value="TatD_DNAse"/>
    <property type="match status" value="1"/>
</dbReference>
<comment type="similarity">
    <text evidence="1">Belongs to the metallo-dependent hydrolases superfamily. TatD-type hydrolase family.</text>
</comment>
<accession>A0A8J7PQM8</accession>
<feature type="binding site" evidence="4">
    <location>
        <position position="7"/>
    </location>
    <ligand>
        <name>a divalent metal cation</name>
        <dbReference type="ChEBI" id="CHEBI:60240"/>
        <label>1</label>
    </ligand>
</feature>
<dbReference type="PROSITE" id="PS01137">
    <property type="entry name" value="TATD_1"/>
    <property type="match status" value="1"/>
</dbReference>
<feature type="binding site" evidence="4">
    <location>
        <position position="158"/>
    </location>
    <ligand>
        <name>a divalent metal cation</name>
        <dbReference type="ChEBI" id="CHEBI:60240"/>
        <label>2</label>
    </ligand>
</feature>
<sequence>MNFVDSHCHLNFDEFSQEVGTIVHRAKEQKINTLLTICTKKEEIKPLQEIADTYENVFCTVGIHPHEAEETLKNISLVELSKDLKEGTQHAKVVGIGEAGLDFYYEHSPRLLQQEMFEAHIDVATAVDLPLSIHTREAEKETINLLKKSARKAKGVIHCFTGSQWLAEEALALGFYISISGIVTFAKAEELRNVVRTIPLNRLLVETDAPFLAPIPHRGKRNEPAMLIHTAEKVAELKAVSLEELAQITTDNFFQLFSKARQNEQQ</sequence>
<dbReference type="NCBIfam" id="TIGR00010">
    <property type="entry name" value="YchF/TatD family DNA exonuclease"/>
    <property type="match status" value="1"/>
</dbReference>
<evidence type="ECO:0000313" key="6">
    <source>
        <dbReference type="Proteomes" id="UP000664414"/>
    </source>
</evidence>
<dbReference type="AlphaFoldDB" id="A0A8J7PQM8"/>
<organism evidence="5 6">
    <name type="scientific">Candidatus Paracaedimonas acanthamoebae</name>
    <dbReference type="NCBI Taxonomy" id="244581"/>
    <lineage>
        <taxon>Bacteria</taxon>
        <taxon>Pseudomonadati</taxon>
        <taxon>Pseudomonadota</taxon>
        <taxon>Alphaproteobacteria</taxon>
        <taxon>Holosporales</taxon>
        <taxon>Caedimonadaceae</taxon>
        <taxon>Candidatus Paracaedimonas</taxon>
    </lineage>
</organism>
<reference evidence="5" key="1">
    <citation type="submission" date="2021-02" db="EMBL/GenBank/DDBJ databases">
        <title>Thiocyanate and organic carbon inputs drive convergent selection for specific autotrophic Afipia and Thiobacillus strains within complex microbiomes.</title>
        <authorList>
            <person name="Huddy R.J."/>
            <person name="Sachdeva R."/>
            <person name="Kadzinga F."/>
            <person name="Kantor R.S."/>
            <person name="Harrison S.T.L."/>
            <person name="Banfield J.F."/>
        </authorList>
    </citation>
    <scope>NUCLEOTIDE SEQUENCE</scope>
    <source>
        <strain evidence="5">SCN18_10_11_15_R4_P_38_20</strain>
    </source>
</reference>
<dbReference type="InterPro" id="IPR018228">
    <property type="entry name" value="DNase_TatD-rel_CS"/>
</dbReference>
<feature type="binding site" evidence="4">
    <location>
        <position position="134"/>
    </location>
    <ligand>
        <name>a divalent metal cation</name>
        <dbReference type="ChEBI" id="CHEBI:60240"/>
        <label>2</label>
    </ligand>
</feature>
<dbReference type="GO" id="GO:0004536">
    <property type="term" value="F:DNA nuclease activity"/>
    <property type="evidence" value="ECO:0007669"/>
    <property type="project" value="InterPro"/>
</dbReference>
<dbReference type="Gene3D" id="3.20.20.140">
    <property type="entry name" value="Metal-dependent hydrolases"/>
    <property type="match status" value="1"/>
</dbReference>